<feature type="chain" id="PRO_5043574605" description="Secreted protein" evidence="1">
    <location>
        <begin position="23"/>
        <end position="68"/>
    </location>
</feature>
<keyword evidence="1" id="KW-0732">Signal</keyword>
<evidence type="ECO:0000313" key="2">
    <source>
        <dbReference type="EMBL" id="KAH0465429.1"/>
    </source>
</evidence>
<name>A0AAV7HBE8_DENCH</name>
<keyword evidence="3" id="KW-1185">Reference proteome</keyword>
<evidence type="ECO:0000313" key="3">
    <source>
        <dbReference type="Proteomes" id="UP000775213"/>
    </source>
</evidence>
<accession>A0AAV7HBE8</accession>
<organism evidence="2 3">
    <name type="scientific">Dendrobium chrysotoxum</name>
    <name type="common">Orchid</name>
    <dbReference type="NCBI Taxonomy" id="161865"/>
    <lineage>
        <taxon>Eukaryota</taxon>
        <taxon>Viridiplantae</taxon>
        <taxon>Streptophyta</taxon>
        <taxon>Embryophyta</taxon>
        <taxon>Tracheophyta</taxon>
        <taxon>Spermatophyta</taxon>
        <taxon>Magnoliopsida</taxon>
        <taxon>Liliopsida</taxon>
        <taxon>Asparagales</taxon>
        <taxon>Orchidaceae</taxon>
        <taxon>Epidendroideae</taxon>
        <taxon>Malaxideae</taxon>
        <taxon>Dendrobiinae</taxon>
        <taxon>Dendrobium</taxon>
    </lineage>
</organism>
<dbReference type="AlphaFoldDB" id="A0AAV7HBE8"/>
<evidence type="ECO:0008006" key="4">
    <source>
        <dbReference type="Google" id="ProtNLM"/>
    </source>
</evidence>
<dbReference type="Proteomes" id="UP000775213">
    <property type="component" value="Unassembled WGS sequence"/>
</dbReference>
<gene>
    <name evidence="2" type="ORF">IEQ34_005532</name>
</gene>
<comment type="caution">
    <text evidence="2">The sequence shown here is derived from an EMBL/GenBank/DDBJ whole genome shotgun (WGS) entry which is preliminary data.</text>
</comment>
<dbReference type="EMBL" id="JAGFBR010000006">
    <property type="protein sequence ID" value="KAH0465429.1"/>
    <property type="molecule type" value="Genomic_DNA"/>
</dbReference>
<feature type="signal peptide" evidence="1">
    <location>
        <begin position="1"/>
        <end position="22"/>
    </location>
</feature>
<proteinExistence type="predicted"/>
<sequence>MRIPHTVATAVFVIVLVAEVEGFGFTATMAVVDSSGTVCGILASARPRSIQCVLVGKQAFPCVRKLLL</sequence>
<evidence type="ECO:0000256" key="1">
    <source>
        <dbReference type="SAM" id="SignalP"/>
    </source>
</evidence>
<protein>
    <recommendedName>
        <fullName evidence="4">Secreted protein</fullName>
    </recommendedName>
</protein>
<reference evidence="2 3" key="1">
    <citation type="journal article" date="2021" name="Hortic Res">
        <title>Chromosome-scale assembly of the Dendrobium chrysotoxum genome enhances the understanding of orchid evolution.</title>
        <authorList>
            <person name="Zhang Y."/>
            <person name="Zhang G.Q."/>
            <person name="Zhang D."/>
            <person name="Liu X.D."/>
            <person name="Xu X.Y."/>
            <person name="Sun W.H."/>
            <person name="Yu X."/>
            <person name="Zhu X."/>
            <person name="Wang Z.W."/>
            <person name="Zhao X."/>
            <person name="Zhong W.Y."/>
            <person name="Chen H."/>
            <person name="Yin W.L."/>
            <person name="Huang T."/>
            <person name="Niu S.C."/>
            <person name="Liu Z.J."/>
        </authorList>
    </citation>
    <scope>NUCLEOTIDE SEQUENCE [LARGE SCALE GENOMIC DNA]</scope>
    <source>
        <strain evidence="2">Lindl</strain>
    </source>
</reference>